<keyword evidence="1" id="KW-0812">Transmembrane</keyword>
<dbReference type="AlphaFoldDB" id="X0TD77"/>
<proteinExistence type="predicted"/>
<evidence type="ECO:0000313" key="2">
    <source>
        <dbReference type="EMBL" id="GAF91458.1"/>
    </source>
</evidence>
<dbReference type="EMBL" id="BARS01010251">
    <property type="protein sequence ID" value="GAF91458.1"/>
    <property type="molecule type" value="Genomic_DNA"/>
</dbReference>
<organism evidence="2">
    <name type="scientific">marine sediment metagenome</name>
    <dbReference type="NCBI Taxonomy" id="412755"/>
    <lineage>
        <taxon>unclassified sequences</taxon>
        <taxon>metagenomes</taxon>
        <taxon>ecological metagenomes</taxon>
    </lineage>
</organism>
<accession>X0TD77</accession>
<feature type="non-terminal residue" evidence="2">
    <location>
        <position position="39"/>
    </location>
</feature>
<reference evidence="2" key="1">
    <citation type="journal article" date="2014" name="Front. Microbiol.">
        <title>High frequency of phylogenetically diverse reductive dehalogenase-homologous genes in deep subseafloor sedimentary metagenomes.</title>
        <authorList>
            <person name="Kawai M."/>
            <person name="Futagami T."/>
            <person name="Toyoda A."/>
            <person name="Takaki Y."/>
            <person name="Nishi S."/>
            <person name="Hori S."/>
            <person name="Arai W."/>
            <person name="Tsubouchi T."/>
            <person name="Morono Y."/>
            <person name="Uchiyama I."/>
            <person name="Ito T."/>
            <person name="Fujiyama A."/>
            <person name="Inagaki F."/>
            <person name="Takami H."/>
        </authorList>
    </citation>
    <scope>NUCLEOTIDE SEQUENCE</scope>
    <source>
        <strain evidence="2">Expedition CK06-06</strain>
    </source>
</reference>
<keyword evidence="1" id="KW-1133">Transmembrane helix</keyword>
<protein>
    <submittedName>
        <fullName evidence="2">Uncharacterized protein</fullName>
    </submittedName>
</protein>
<keyword evidence="1" id="KW-0472">Membrane</keyword>
<comment type="caution">
    <text evidence="2">The sequence shown here is derived from an EMBL/GenBank/DDBJ whole genome shotgun (WGS) entry which is preliminary data.</text>
</comment>
<feature type="transmembrane region" description="Helical" evidence="1">
    <location>
        <begin position="6"/>
        <end position="31"/>
    </location>
</feature>
<gene>
    <name evidence="2" type="ORF">S01H1_19053</name>
</gene>
<name>X0TD77_9ZZZZ</name>
<sequence>MMLGQIGWQLLKLAILVGISWSDFMIGTLLIDSIKKRDY</sequence>
<evidence type="ECO:0000256" key="1">
    <source>
        <dbReference type="SAM" id="Phobius"/>
    </source>
</evidence>